<evidence type="ECO:0000313" key="2">
    <source>
        <dbReference type="EMBL" id="QYZ70391.1"/>
    </source>
</evidence>
<proteinExistence type="predicted"/>
<evidence type="ECO:0000313" key="3">
    <source>
        <dbReference type="Proteomes" id="UP000826300"/>
    </source>
</evidence>
<keyword evidence="2" id="KW-0131">Cell cycle</keyword>
<dbReference type="KEGG" id="nsm:JO391_02350"/>
<dbReference type="EMBL" id="CP069370">
    <property type="protein sequence ID" value="QYZ70391.1"/>
    <property type="molecule type" value="Genomic_DNA"/>
</dbReference>
<dbReference type="Proteomes" id="UP000826300">
    <property type="component" value="Chromosome"/>
</dbReference>
<name>A0A8G1EDN7_9RHOB</name>
<accession>A0A8G1EDN7</accession>
<reference evidence="2" key="1">
    <citation type="submission" date="2021-02" db="EMBL/GenBank/DDBJ databases">
        <title>Rhodobacter shimadae sp. nov., an aerobic anoxygenic phototrophic bacterium isolated from a hot spring.</title>
        <authorList>
            <person name="Muramatsu S."/>
            <person name="Haruta S."/>
            <person name="Hirose S."/>
            <person name="Hanada S."/>
        </authorList>
    </citation>
    <scope>NUCLEOTIDE SEQUENCE</scope>
    <source>
        <strain evidence="2">N10</strain>
    </source>
</reference>
<keyword evidence="3" id="KW-1185">Reference proteome</keyword>
<organism evidence="2 3">
    <name type="scientific">Neotabrizicola shimadae</name>
    <dbReference type="NCBI Taxonomy" id="2807096"/>
    <lineage>
        <taxon>Bacteria</taxon>
        <taxon>Pseudomonadati</taxon>
        <taxon>Pseudomonadota</taxon>
        <taxon>Alphaproteobacteria</taxon>
        <taxon>Rhodobacterales</taxon>
        <taxon>Paracoccaceae</taxon>
        <taxon>Neotabrizicola</taxon>
    </lineage>
</organism>
<keyword evidence="2" id="KW-0132">Cell division</keyword>
<protein>
    <submittedName>
        <fullName evidence="2">Cell division protein FtsL</fullName>
    </submittedName>
</protein>
<dbReference type="GO" id="GO:0051301">
    <property type="term" value="P:cell division"/>
    <property type="evidence" value="ECO:0007669"/>
    <property type="project" value="UniProtKB-KW"/>
</dbReference>
<evidence type="ECO:0000256" key="1">
    <source>
        <dbReference type="SAM" id="Coils"/>
    </source>
</evidence>
<feature type="coiled-coil region" evidence="1">
    <location>
        <begin position="27"/>
        <end position="54"/>
    </location>
</feature>
<dbReference type="AlphaFoldDB" id="A0A8G1EDN7"/>
<gene>
    <name evidence="2" type="ORF">JO391_02350</name>
</gene>
<sequence length="121" mass="13589">MRPVLYVLSFLAVMGLAFWAYRENYATQHALREVAGLQDEIASLRESLALTRAEWAYLNRPDRLRELATINFDRLGLLPLEPGQFGQVTQVAYPRAKLDLPGDLGQPVTIMGEDTDEGDLP</sequence>
<dbReference type="RefSeq" id="WP_220662607.1">
    <property type="nucleotide sequence ID" value="NZ_CP069370.1"/>
</dbReference>
<keyword evidence="1" id="KW-0175">Coiled coil</keyword>